<evidence type="ECO:0000256" key="3">
    <source>
        <dbReference type="ARBA" id="ARBA00022448"/>
    </source>
</evidence>
<dbReference type="PROSITE" id="PS51792">
    <property type="entry name" value="YIPPEE"/>
    <property type="match status" value="1"/>
</dbReference>
<evidence type="ECO:0000256" key="2">
    <source>
        <dbReference type="ARBA" id="ARBA00006613"/>
    </source>
</evidence>
<keyword evidence="10" id="KW-1185">Reference proteome</keyword>
<keyword evidence="7" id="KW-0472">Membrane</keyword>
<proteinExistence type="inferred from homology"/>
<evidence type="ECO:0000256" key="7">
    <source>
        <dbReference type="ARBA" id="ARBA00023136"/>
    </source>
</evidence>
<keyword evidence="5" id="KW-0862">Zinc</keyword>
<dbReference type="Gene3D" id="1.25.10.10">
    <property type="entry name" value="Leucine-rich Repeat Variant"/>
    <property type="match status" value="1"/>
</dbReference>
<dbReference type="InterPro" id="IPR016024">
    <property type="entry name" value="ARM-type_fold"/>
</dbReference>
<dbReference type="SUPFAM" id="SSF48371">
    <property type="entry name" value="ARM repeat"/>
    <property type="match status" value="1"/>
</dbReference>
<reference evidence="9 10" key="1">
    <citation type="submission" date="2021-06" db="EMBL/GenBank/DDBJ databases">
        <authorList>
            <person name="Kallberg Y."/>
            <person name="Tangrot J."/>
            <person name="Rosling A."/>
        </authorList>
    </citation>
    <scope>NUCLEOTIDE SEQUENCE [LARGE SCALE GENOMIC DNA]</scope>
    <source>
        <strain evidence="9 10">120-4 pot B 10/14</strain>
    </source>
</reference>
<dbReference type="InterPro" id="IPR002553">
    <property type="entry name" value="Clathrin/coatomer_adapt-like_N"/>
</dbReference>
<evidence type="ECO:0000256" key="1">
    <source>
        <dbReference type="ARBA" id="ARBA00004308"/>
    </source>
</evidence>
<dbReference type="InterPro" id="IPR004910">
    <property type="entry name" value="Yippee/Mis18/Cereblon"/>
</dbReference>
<comment type="caution">
    <text evidence="9">The sequence shown here is derived from an EMBL/GenBank/DDBJ whole genome shotgun (WGS) entry which is preliminary data.</text>
</comment>
<dbReference type="InterPro" id="IPR015151">
    <property type="entry name" value="B-adaptin_app_sub_C"/>
</dbReference>
<dbReference type="InterPro" id="IPR011989">
    <property type="entry name" value="ARM-like"/>
</dbReference>
<comment type="subcellular location">
    <subcellularLocation>
        <location evidence="1">Endomembrane system</location>
    </subcellularLocation>
</comment>
<dbReference type="Gene3D" id="3.30.310.10">
    <property type="entry name" value="TATA-Binding Protein"/>
    <property type="match status" value="1"/>
</dbReference>
<evidence type="ECO:0000256" key="6">
    <source>
        <dbReference type="ARBA" id="ARBA00022927"/>
    </source>
</evidence>
<organism evidence="9 10">
    <name type="scientific">Gigaspora margarita</name>
    <dbReference type="NCBI Taxonomy" id="4874"/>
    <lineage>
        <taxon>Eukaryota</taxon>
        <taxon>Fungi</taxon>
        <taxon>Fungi incertae sedis</taxon>
        <taxon>Mucoromycota</taxon>
        <taxon>Glomeromycotina</taxon>
        <taxon>Glomeromycetes</taxon>
        <taxon>Diversisporales</taxon>
        <taxon>Gigasporaceae</taxon>
        <taxon>Gigaspora</taxon>
    </lineage>
</organism>
<accession>A0ABN7VI59</accession>
<dbReference type="Proteomes" id="UP000789901">
    <property type="component" value="Unassembled WGS sequence"/>
</dbReference>
<dbReference type="Pfam" id="PF01602">
    <property type="entry name" value="Adaptin_N"/>
    <property type="match status" value="1"/>
</dbReference>
<evidence type="ECO:0000313" key="9">
    <source>
        <dbReference type="EMBL" id="CAG8773542.1"/>
    </source>
</evidence>
<evidence type="ECO:0000313" key="10">
    <source>
        <dbReference type="Proteomes" id="UP000789901"/>
    </source>
</evidence>
<evidence type="ECO:0000259" key="8">
    <source>
        <dbReference type="PROSITE" id="PS51792"/>
    </source>
</evidence>
<keyword evidence="4" id="KW-0479">Metal-binding</keyword>
<dbReference type="Pfam" id="PF09066">
    <property type="entry name" value="B2-adapt-app_C"/>
    <property type="match status" value="1"/>
</dbReference>
<dbReference type="PANTHER" id="PTHR11134">
    <property type="entry name" value="ADAPTOR COMPLEX SUBUNIT BETA FAMILY MEMBER"/>
    <property type="match status" value="1"/>
</dbReference>
<keyword evidence="6" id="KW-0653">Protein transport</keyword>
<evidence type="ECO:0000256" key="5">
    <source>
        <dbReference type="ARBA" id="ARBA00022833"/>
    </source>
</evidence>
<dbReference type="InterPro" id="IPR034751">
    <property type="entry name" value="Yippee"/>
</dbReference>
<dbReference type="EMBL" id="CAJVQB010015272">
    <property type="protein sequence ID" value="CAG8773542.1"/>
    <property type="molecule type" value="Genomic_DNA"/>
</dbReference>
<feature type="domain" description="Yippee" evidence="8">
    <location>
        <begin position="786"/>
        <end position="883"/>
    </location>
</feature>
<sequence>MATEKVSFLESQQSREIIELSQLLQETSDNVTTNPSGLSLSAKRPVVKKILEAMAAGIDVSSLFGNVVKAASTKDLVLKKLAYIYISTQAEQNADLVILAINTFQKDLHDENLFVRGLALRTLCSMRLSEYVPYMLESLNSALKDSSAYVRKTALISCIKVFHLSPKHVLDTTLIDQLYKTLGDRDSEVVANCVVALNEILHSQGGMTVNKKIAMYLLQRIRDFNEWHQCLILNTLVRYQPNEDNEIYDIMNLLDDRLKHHNSGVQLATMKLFIYLTINIPEIHDDLYKRVREPLLTLLSLGNPEIAYSCLEHLILLVKSTPQLFQSDHKQFYRRIKEPSFVTLKKLELLQDVATDINAKEIVDEISCYITSGNGAIANKSIQTISNIAIRIGSILTYSLEIFIKLLEIGKDNIVSGIITILEDLLNESPDKFDGLLSVLPSIWASVDLTSSAGPAFLNLLMTVGNTLPETPYILESLIEDIENYPDASFRLQLLNSSVALFLLRPAECKDMLAKLFKYTTKSTEHLEVRERSLFLYQLLRFDIETAKKIFDSRHETTKISNKNLWNTTKDRPLYEFNTLSITHGKPSEQFIIDTGPTFYWQNKQEIDSQLSPTLEFDTVMSYQPELELFTDHMLTNLIIQVNEHNKDTFTLSIVNPIDADANVFKSCWSKFINSDQLEISLPETSMLVKSLTLDDIEDVFKDSNIFTMASGNTGDVLKFFLYAKEENSHVLILCELKINIHLASANINIKIGYLPEDEIISDAQETELFKHSQDFSHYLITYSERIYTCSKCHTHLAEHKELISKAFQGRLGRAYLFNAVENVCLGQKEDRTLITGVHTVKDISCIGCNTVIGWKYVHAFQEDQKYKENKYIVEKAMILKENNW</sequence>
<dbReference type="InterPro" id="IPR012295">
    <property type="entry name" value="TBP_dom_sf"/>
</dbReference>
<comment type="similarity">
    <text evidence="2">Belongs to the adaptor complexes large subunit family.</text>
</comment>
<dbReference type="Pfam" id="PF03226">
    <property type="entry name" value="Yippee-Mis18"/>
    <property type="match status" value="1"/>
</dbReference>
<dbReference type="InterPro" id="IPR026739">
    <property type="entry name" value="AP_beta"/>
</dbReference>
<name>A0ABN7VI59_GIGMA</name>
<evidence type="ECO:0000256" key="4">
    <source>
        <dbReference type="ARBA" id="ARBA00022723"/>
    </source>
</evidence>
<protein>
    <submittedName>
        <fullName evidence="9">36132_t:CDS:1</fullName>
    </submittedName>
</protein>
<keyword evidence="3" id="KW-0813">Transport</keyword>
<gene>
    <name evidence="9" type="ORF">GMARGA_LOCUS18807</name>
</gene>